<feature type="non-terminal residue" evidence="1">
    <location>
        <position position="28"/>
    </location>
</feature>
<reference evidence="1" key="1">
    <citation type="submission" date="2020-02" db="EMBL/GenBank/DDBJ databases">
        <authorList>
            <person name="Meier V. D."/>
        </authorList>
    </citation>
    <scope>NUCLEOTIDE SEQUENCE</scope>
    <source>
        <strain evidence="1">AVDCRST_MAG71</strain>
    </source>
</reference>
<proteinExistence type="predicted"/>
<evidence type="ECO:0000313" key="1">
    <source>
        <dbReference type="EMBL" id="CAA9340884.1"/>
    </source>
</evidence>
<accession>A0A6J4LTB4</accession>
<gene>
    <name evidence="1" type="ORF">AVDCRST_MAG71-2232</name>
</gene>
<dbReference type="AlphaFoldDB" id="A0A6J4LTB4"/>
<sequence>WPRAWTRITPRHHFRRFDHRNCRMDRRR</sequence>
<feature type="non-terminal residue" evidence="1">
    <location>
        <position position="1"/>
    </location>
</feature>
<dbReference type="EMBL" id="CADCUA010000515">
    <property type="protein sequence ID" value="CAA9340884.1"/>
    <property type="molecule type" value="Genomic_DNA"/>
</dbReference>
<name>A0A6J4LTB4_9GAMM</name>
<protein>
    <submittedName>
        <fullName evidence="1">Uncharacterized protein</fullName>
    </submittedName>
</protein>
<organism evidence="1">
    <name type="scientific">uncultured Lysobacter sp</name>
    <dbReference type="NCBI Taxonomy" id="271060"/>
    <lineage>
        <taxon>Bacteria</taxon>
        <taxon>Pseudomonadati</taxon>
        <taxon>Pseudomonadota</taxon>
        <taxon>Gammaproteobacteria</taxon>
        <taxon>Lysobacterales</taxon>
        <taxon>Lysobacteraceae</taxon>
        <taxon>Lysobacter</taxon>
        <taxon>environmental samples</taxon>
    </lineage>
</organism>